<dbReference type="InterPro" id="IPR011761">
    <property type="entry name" value="ATP-grasp"/>
</dbReference>
<dbReference type="InterPro" id="IPR053191">
    <property type="entry name" value="DcsG_Biosynth_Enzyme"/>
</dbReference>
<evidence type="ECO:0000256" key="1">
    <source>
        <dbReference type="PROSITE-ProRule" id="PRU00409"/>
    </source>
</evidence>
<dbReference type="AlphaFoldDB" id="A0A1A9GGC6"/>
<dbReference type="Gene3D" id="3.30.470.20">
    <property type="entry name" value="ATP-grasp fold, B domain"/>
    <property type="match status" value="1"/>
</dbReference>
<keyword evidence="4" id="KW-1185">Reference proteome</keyword>
<dbReference type="Gene3D" id="3.30.1490.20">
    <property type="entry name" value="ATP-grasp fold, A domain"/>
    <property type="match status" value="1"/>
</dbReference>
<dbReference type="STRING" id="1300347.I601_0239"/>
<keyword evidence="1" id="KW-0067">ATP-binding</keyword>
<protein>
    <submittedName>
        <fullName evidence="3">Cycloserine biosynthesis protein DcsG</fullName>
        <ecNumber evidence="3">6.3.3.5</ecNumber>
    </submittedName>
</protein>
<dbReference type="PANTHER" id="PTHR39217">
    <property type="match status" value="1"/>
</dbReference>
<dbReference type="EMBL" id="CP015079">
    <property type="protein sequence ID" value="ANH36692.1"/>
    <property type="molecule type" value="Genomic_DNA"/>
</dbReference>
<keyword evidence="1" id="KW-0547">Nucleotide-binding</keyword>
<dbReference type="SUPFAM" id="SSF56059">
    <property type="entry name" value="Glutathione synthetase ATP-binding domain-like"/>
    <property type="match status" value="1"/>
</dbReference>
<dbReference type="GO" id="GO:0016874">
    <property type="term" value="F:ligase activity"/>
    <property type="evidence" value="ECO:0007669"/>
    <property type="project" value="UniProtKB-KW"/>
</dbReference>
<dbReference type="EC" id="6.3.3.5" evidence="3"/>
<keyword evidence="3" id="KW-0436">Ligase</keyword>
<evidence type="ECO:0000313" key="3">
    <source>
        <dbReference type="EMBL" id="ANH36692.1"/>
    </source>
</evidence>
<dbReference type="PROSITE" id="PS50975">
    <property type="entry name" value="ATP_GRASP"/>
    <property type="match status" value="1"/>
</dbReference>
<dbReference type="RefSeq" id="WP_068105351.1">
    <property type="nucleotide sequence ID" value="NZ_CP015079.1"/>
</dbReference>
<dbReference type="GO" id="GO:0046872">
    <property type="term" value="F:metal ion binding"/>
    <property type="evidence" value="ECO:0007669"/>
    <property type="project" value="InterPro"/>
</dbReference>
<reference evidence="3 4" key="1">
    <citation type="submission" date="2016-03" db="EMBL/GenBank/DDBJ databases">
        <title>Complete genome sequence of a soil Actinobacterium, Nocardioides dokdonensis FR1436.</title>
        <authorList>
            <person name="Kwon S.-K."/>
            <person name="Kim K."/>
            <person name="Kim J.F."/>
        </authorList>
    </citation>
    <scope>NUCLEOTIDE SEQUENCE [LARGE SCALE GENOMIC DNA]</scope>
    <source>
        <strain evidence="3 4">FR1436</strain>
    </source>
</reference>
<feature type="domain" description="ATP-grasp" evidence="2">
    <location>
        <begin position="96"/>
        <end position="285"/>
    </location>
</feature>
<dbReference type="KEGG" id="ndk:I601_0239"/>
<dbReference type="OrthoDB" id="3373978at2"/>
<dbReference type="InterPro" id="IPR013815">
    <property type="entry name" value="ATP_grasp_subdomain_1"/>
</dbReference>
<dbReference type="GO" id="GO:0005524">
    <property type="term" value="F:ATP binding"/>
    <property type="evidence" value="ECO:0007669"/>
    <property type="project" value="UniProtKB-UniRule"/>
</dbReference>
<name>A0A1A9GGC6_9ACTN</name>
<evidence type="ECO:0000259" key="2">
    <source>
        <dbReference type="PROSITE" id="PS50975"/>
    </source>
</evidence>
<dbReference type="Proteomes" id="UP000077868">
    <property type="component" value="Chromosome"/>
</dbReference>
<proteinExistence type="predicted"/>
<evidence type="ECO:0000313" key="4">
    <source>
        <dbReference type="Proteomes" id="UP000077868"/>
    </source>
</evidence>
<accession>A0A1A9GGC6</accession>
<sequence length="285" mass="30746">MGTPQVLLASFCLMPEGEPGGSLLLDALAERGVEAAWAVWDDAGVDWAGADLVAVRSTWDYQRRLAPWRDWVRGVEASTRLLNGGDVFDWNHDKAYLEALGEHVPVVPSELVADDDLVDGLRRALARWDHVVVKPRIGAGGVGVVVVDGLEDDRLVGLTPGPWLAQPLVESVRTRGEVSVMVLDGVARTQVDKVPGAGEVRVHQEHGGRSTLVALDPEAEAVALDAVRAAEQLIGRRLDYARVDLMELDGRLAVSELELIEPGLYLDLAPGAAAPFAELVVDRLR</sequence>
<organism evidence="3 4">
    <name type="scientific">Nocardioides dokdonensis FR1436</name>
    <dbReference type="NCBI Taxonomy" id="1300347"/>
    <lineage>
        <taxon>Bacteria</taxon>
        <taxon>Bacillati</taxon>
        <taxon>Actinomycetota</taxon>
        <taxon>Actinomycetes</taxon>
        <taxon>Propionibacteriales</taxon>
        <taxon>Nocardioidaceae</taxon>
        <taxon>Nocardioides</taxon>
    </lineage>
</organism>
<gene>
    <name evidence="3" type="primary">dcsG</name>
    <name evidence="3" type="ORF">I601_0239</name>
</gene>
<dbReference type="PATRIC" id="fig|1300347.3.peg.239"/>
<dbReference type="PANTHER" id="PTHR39217:SF1">
    <property type="entry name" value="GLUTATHIONE SYNTHETASE"/>
    <property type="match status" value="1"/>
</dbReference>